<dbReference type="InterPro" id="IPR036047">
    <property type="entry name" value="F-box-like_dom_sf"/>
</dbReference>
<dbReference type="InterPro" id="IPR019775">
    <property type="entry name" value="WD40_repeat_CS"/>
</dbReference>
<evidence type="ECO:0000313" key="8">
    <source>
        <dbReference type="RefSeq" id="XP_020554834.1"/>
    </source>
</evidence>
<feature type="repeat" description="WD" evidence="3">
    <location>
        <begin position="202"/>
        <end position="241"/>
    </location>
</feature>
<dbReference type="Gene3D" id="1.20.1280.50">
    <property type="match status" value="1"/>
</dbReference>
<dbReference type="PANTHER" id="PTHR22847">
    <property type="entry name" value="WD40 REPEAT PROTEIN"/>
    <property type="match status" value="1"/>
</dbReference>
<dbReference type="PRINTS" id="PR00320">
    <property type="entry name" value="GPROTEINBRPT"/>
</dbReference>
<evidence type="ECO:0000256" key="4">
    <source>
        <dbReference type="SAM" id="MobiDB-lite"/>
    </source>
</evidence>
<protein>
    <submittedName>
        <fullName evidence="6 7">Uncharacterized protein LOC105177218 isoform X1</fullName>
    </submittedName>
</protein>
<dbReference type="AlphaFoldDB" id="A0A6I9UC54"/>
<dbReference type="RefSeq" id="XP_011098580.1">
    <property type="nucleotide sequence ID" value="XM_011100278.2"/>
</dbReference>
<dbReference type="InterPro" id="IPR015943">
    <property type="entry name" value="WD40/YVTN_repeat-like_dom_sf"/>
</dbReference>
<dbReference type="GeneID" id="105177218"/>
<organism evidence="5 7">
    <name type="scientific">Sesamum indicum</name>
    <name type="common">Oriental sesame</name>
    <name type="synonym">Sesamum orientale</name>
    <dbReference type="NCBI Taxonomy" id="4182"/>
    <lineage>
        <taxon>Eukaryota</taxon>
        <taxon>Viridiplantae</taxon>
        <taxon>Streptophyta</taxon>
        <taxon>Embryophyta</taxon>
        <taxon>Tracheophyta</taxon>
        <taxon>Spermatophyta</taxon>
        <taxon>Magnoliopsida</taxon>
        <taxon>eudicotyledons</taxon>
        <taxon>Gunneridae</taxon>
        <taxon>Pentapetalae</taxon>
        <taxon>asterids</taxon>
        <taxon>lamiids</taxon>
        <taxon>Lamiales</taxon>
        <taxon>Pedaliaceae</taxon>
        <taxon>Sesamum</taxon>
    </lineage>
</organism>
<dbReference type="PROSITE" id="PS00678">
    <property type="entry name" value="WD_REPEATS_1"/>
    <property type="match status" value="1"/>
</dbReference>
<proteinExistence type="predicted"/>
<dbReference type="InterPro" id="IPR020472">
    <property type="entry name" value="WD40_PAC1"/>
</dbReference>
<dbReference type="InterPro" id="IPR001680">
    <property type="entry name" value="WD40_rpt"/>
</dbReference>
<feature type="region of interest" description="Disordered" evidence="4">
    <location>
        <begin position="487"/>
        <end position="508"/>
    </location>
</feature>
<gene>
    <name evidence="6 7 8" type="primary">LOC105177218</name>
</gene>
<dbReference type="OrthoDB" id="727118at2759"/>
<evidence type="ECO:0000256" key="1">
    <source>
        <dbReference type="ARBA" id="ARBA00022574"/>
    </source>
</evidence>
<keyword evidence="1 3" id="KW-0853">WD repeat</keyword>
<dbReference type="Pfam" id="PF00400">
    <property type="entry name" value="WD40"/>
    <property type="match status" value="2"/>
</dbReference>
<dbReference type="PROSITE" id="PS50082">
    <property type="entry name" value="WD_REPEATS_2"/>
    <property type="match status" value="2"/>
</dbReference>
<dbReference type="RefSeq" id="XP_011098581.1">
    <property type="nucleotide sequence ID" value="XM_011100279.2"/>
</dbReference>
<dbReference type="KEGG" id="sind:105177218"/>
<evidence type="ECO:0000313" key="6">
    <source>
        <dbReference type="RefSeq" id="XP_011098580.1"/>
    </source>
</evidence>
<dbReference type="RefSeq" id="XP_020554834.1">
    <property type="nucleotide sequence ID" value="XM_020699175.1"/>
</dbReference>
<dbReference type="PROSITE" id="PS50294">
    <property type="entry name" value="WD_REPEATS_REGION"/>
    <property type="match status" value="1"/>
</dbReference>
<dbReference type="Gramene" id="SIN_1007983.t">
    <property type="protein sequence ID" value="SIN_1007983.t"/>
    <property type="gene ID" value="SIN_1007983"/>
</dbReference>
<keyword evidence="2" id="KW-0677">Repeat</keyword>
<reference evidence="6 7" key="1">
    <citation type="submission" date="2025-04" db="UniProtKB">
        <authorList>
            <consortium name="RefSeq"/>
        </authorList>
    </citation>
    <scope>IDENTIFICATION</scope>
</reference>
<dbReference type="Proteomes" id="UP000504604">
    <property type="component" value="Linkage group LG15"/>
</dbReference>
<dbReference type="PANTHER" id="PTHR22847:SF746">
    <property type="entry name" value="OS01G0185400 PROTEIN"/>
    <property type="match status" value="1"/>
</dbReference>
<dbReference type="SUPFAM" id="SSF81383">
    <property type="entry name" value="F-box domain"/>
    <property type="match status" value="1"/>
</dbReference>
<evidence type="ECO:0000256" key="3">
    <source>
        <dbReference type="PROSITE-ProRule" id="PRU00221"/>
    </source>
</evidence>
<dbReference type="SMART" id="SM00320">
    <property type="entry name" value="WD40"/>
    <property type="match status" value="5"/>
</dbReference>
<evidence type="ECO:0000313" key="7">
    <source>
        <dbReference type="RefSeq" id="XP_011098581.1"/>
    </source>
</evidence>
<dbReference type="InterPro" id="IPR036322">
    <property type="entry name" value="WD40_repeat_dom_sf"/>
</dbReference>
<dbReference type="Gene3D" id="2.130.10.10">
    <property type="entry name" value="YVTN repeat-like/Quinoprotein amine dehydrogenase"/>
    <property type="match status" value="2"/>
</dbReference>
<name>A0A6I9UC54_SESIN</name>
<feature type="repeat" description="WD" evidence="3">
    <location>
        <begin position="254"/>
        <end position="296"/>
    </location>
</feature>
<sequence>MADPSSPGRSSTTITDLDMDSLTRCASYLSLRDISNMAMSCKYLNRAAYSDSIWQSLYRIPIGVSREEWPHVVSLRSCQDSSIREAYLSRHTALHQFKYVDPLLCDIYTVGKPPHHILFDKNNIIFSQGPSIHTLNNDDLINGNISFLTRGNHNARITCMRLFSLGEAYLHQSESEKDDNVLITSSNDHFIRLWSKGGSRCFKGHHGPVLTLSNELLGDDNGKLFASGGEDGTVRLWSINSSGKRGQHALKATLYGHEKAVSLMSVAGHKTSLLVSISRNGKVRVWDTTSASSSIRSLCCVGMTSIPLSPVGMKCHEKLVYVAAGSSVIAIDLRTMHRVFTLVQQAQIHSFEFLPSKSLLCTGGTGRALLWDTRRVSNTVKVEPSAELDGHVGPVKLLHMDLHKVVTGGPDDPLVNVWEANTGTRTNSLICSPQDRMAEGLGCSAMAVDGCRIVTASGDDQENTIVRFRDFRVATCHVSSNRSEANSSAVSKFWGPHSDSDSEELDWQ</sequence>
<dbReference type="SUPFAM" id="SSF50978">
    <property type="entry name" value="WD40 repeat-like"/>
    <property type="match status" value="1"/>
</dbReference>
<evidence type="ECO:0000313" key="5">
    <source>
        <dbReference type="Proteomes" id="UP000504604"/>
    </source>
</evidence>
<accession>A0A6I9UC54</accession>
<keyword evidence="5" id="KW-1185">Reference proteome</keyword>
<evidence type="ECO:0000256" key="2">
    <source>
        <dbReference type="ARBA" id="ARBA00022737"/>
    </source>
</evidence>